<proteinExistence type="predicted"/>
<feature type="coiled-coil region" evidence="1">
    <location>
        <begin position="203"/>
        <end position="268"/>
    </location>
</feature>
<keyword evidence="1" id="KW-0175">Coiled coil</keyword>
<evidence type="ECO:0008006" key="4">
    <source>
        <dbReference type="Google" id="ProtNLM"/>
    </source>
</evidence>
<feature type="coiled-coil region" evidence="1">
    <location>
        <begin position="506"/>
        <end position="543"/>
    </location>
</feature>
<accession>A0A6L2NZ79</accession>
<sequence>MRLQALVDRKKVIITEATIQEALRLDDAESIDCLPNEEIFTELSRMGYEEPSTKLTFYKAFFSQQWKFLIHTILQCMSAKRTSWNEFSFSMASAVICLSTGKGFSRVETPLFEDMIVAQQADDVANEGVAGVDVDVVPATAAEPSIPSPTPTTQPPPQSQELPSTSQVIPTPPPSPITEPSSPLQQQQSSQPTHDAEILMDLLHTLLETRTTLTRKVEALEQDKVAQSLEIIKLKQRVKKLERKNKLKVAQSLEIIKLKQRVKKLERKNKLREIIANMDADEDVTLKDVDVVAKEVRVEKDAEIEENADVQGRQAESQAQIYQIDLEHSDKVLSMQDNELEPSELKEVVEVVTTAKLMTEVVIAASATITAATTPITVATITAAPSAARRRKRVVVRDPKETATPSIIIHSEPKSKDKRKGIMVEEPKPLKKQAQIEQDEAYAREYQALKRKPQTEAQAGKNIMIYLRNMVGFKMDYFKGMSYYDFRPIFEKYFNSNVAILEKTKEQMEEEDIRALKRKTESCEEKAVKKQKLDEEVEELKKHLQIVPNDEDDVYTKATPLARKVPVIDYEIYTENSKPYYKIIRADGSHQLFLSFLSLLRNFDREDLEVLWQLVKERFTSSKPKNFSDYFLLTILTYMFEKPDVQAQVWKNQRSVHGLAKGVRLLGEDLLLPIQIDAADIKLRLLEQSAAVG</sequence>
<organism evidence="3">
    <name type="scientific">Tanacetum cinerariifolium</name>
    <name type="common">Dalmatian daisy</name>
    <name type="synonym">Chrysanthemum cinerariifolium</name>
    <dbReference type="NCBI Taxonomy" id="118510"/>
    <lineage>
        <taxon>Eukaryota</taxon>
        <taxon>Viridiplantae</taxon>
        <taxon>Streptophyta</taxon>
        <taxon>Embryophyta</taxon>
        <taxon>Tracheophyta</taxon>
        <taxon>Spermatophyta</taxon>
        <taxon>Magnoliopsida</taxon>
        <taxon>eudicotyledons</taxon>
        <taxon>Gunneridae</taxon>
        <taxon>Pentapetalae</taxon>
        <taxon>asterids</taxon>
        <taxon>campanulids</taxon>
        <taxon>Asterales</taxon>
        <taxon>Asteraceae</taxon>
        <taxon>Asteroideae</taxon>
        <taxon>Anthemideae</taxon>
        <taxon>Anthemidinae</taxon>
        <taxon>Tanacetum</taxon>
    </lineage>
</organism>
<comment type="caution">
    <text evidence="3">The sequence shown here is derived from an EMBL/GenBank/DDBJ whole genome shotgun (WGS) entry which is preliminary data.</text>
</comment>
<evidence type="ECO:0000256" key="1">
    <source>
        <dbReference type="SAM" id="Coils"/>
    </source>
</evidence>
<feature type="compositionally biased region" description="Low complexity" evidence="2">
    <location>
        <begin position="178"/>
        <end position="192"/>
    </location>
</feature>
<dbReference type="EMBL" id="BKCJ010010228">
    <property type="protein sequence ID" value="GEU90629.1"/>
    <property type="molecule type" value="Genomic_DNA"/>
</dbReference>
<gene>
    <name evidence="3" type="ORF">Tci_062607</name>
</gene>
<protein>
    <recommendedName>
        <fullName evidence="4">Synaptobrevin, longin-like domain protein</fullName>
    </recommendedName>
</protein>
<evidence type="ECO:0000256" key="2">
    <source>
        <dbReference type="SAM" id="MobiDB-lite"/>
    </source>
</evidence>
<feature type="region of interest" description="Disordered" evidence="2">
    <location>
        <begin position="141"/>
        <end position="193"/>
    </location>
</feature>
<feature type="compositionally biased region" description="Pro residues" evidence="2">
    <location>
        <begin position="146"/>
        <end position="158"/>
    </location>
</feature>
<feature type="compositionally biased region" description="Low complexity" evidence="2">
    <location>
        <begin position="159"/>
        <end position="169"/>
    </location>
</feature>
<reference evidence="3" key="1">
    <citation type="journal article" date="2019" name="Sci. Rep.">
        <title>Draft genome of Tanacetum cinerariifolium, the natural source of mosquito coil.</title>
        <authorList>
            <person name="Yamashiro T."/>
            <person name="Shiraishi A."/>
            <person name="Satake H."/>
            <person name="Nakayama K."/>
        </authorList>
    </citation>
    <scope>NUCLEOTIDE SEQUENCE</scope>
</reference>
<evidence type="ECO:0000313" key="3">
    <source>
        <dbReference type="EMBL" id="GEU90629.1"/>
    </source>
</evidence>
<dbReference type="AlphaFoldDB" id="A0A6L2NZ79"/>
<name>A0A6L2NZ79_TANCI</name>